<organism evidence="1 2">
    <name type="scientific">Hyalomma asiaticum</name>
    <name type="common">Tick</name>
    <dbReference type="NCBI Taxonomy" id="266040"/>
    <lineage>
        <taxon>Eukaryota</taxon>
        <taxon>Metazoa</taxon>
        <taxon>Ecdysozoa</taxon>
        <taxon>Arthropoda</taxon>
        <taxon>Chelicerata</taxon>
        <taxon>Arachnida</taxon>
        <taxon>Acari</taxon>
        <taxon>Parasitiformes</taxon>
        <taxon>Ixodida</taxon>
        <taxon>Ixodoidea</taxon>
        <taxon>Ixodidae</taxon>
        <taxon>Hyalomminae</taxon>
        <taxon>Hyalomma</taxon>
    </lineage>
</organism>
<dbReference type="Proteomes" id="UP000821845">
    <property type="component" value="Chromosome 3"/>
</dbReference>
<keyword evidence="2" id="KW-1185">Reference proteome</keyword>
<reference evidence="1" key="1">
    <citation type="submission" date="2020-05" db="EMBL/GenBank/DDBJ databases">
        <title>Large-scale comparative analyses of tick genomes elucidate their genetic diversity and vector capacities.</title>
        <authorList>
            <person name="Jia N."/>
            <person name="Wang J."/>
            <person name="Shi W."/>
            <person name="Du L."/>
            <person name="Sun Y."/>
            <person name="Zhan W."/>
            <person name="Jiang J."/>
            <person name="Wang Q."/>
            <person name="Zhang B."/>
            <person name="Ji P."/>
            <person name="Sakyi L.B."/>
            <person name="Cui X."/>
            <person name="Yuan T."/>
            <person name="Jiang B."/>
            <person name="Yang W."/>
            <person name="Lam T.T.-Y."/>
            <person name="Chang Q."/>
            <person name="Ding S."/>
            <person name="Wang X."/>
            <person name="Zhu J."/>
            <person name="Ruan X."/>
            <person name="Zhao L."/>
            <person name="Wei J."/>
            <person name="Que T."/>
            <person name="Du C."/>
            <person name="Cheng J."/>
            <person name="Dai P."/>
            <person name="Han X."/>
            <person name="Huang E."/>
            <person name="Gao Y."/>
            <person name="Liu J."/>
            <person name="Shao H."/>
            <person name="Ye R."/>
            <person name="Li L."/>
            <person name="Wei W."/>
            <person name="Wang X."/>
            <person name="Wang C."/>
            <person name="Yang T."/>
            <person name="Huo Q."/>
            <person name="Li W."/>
            <person name="Guo W."/>
            <person name="Chen H."/>
            <person name="Zhou L."/>
            <person name="Ni X."/>
            <person name="Tian J."/>
            <person name="Zhou Y."/>
            <person name="Sheng Y."/>
            <person name="Liu T."/>
            <person name="Pan Y."/>
            <person name="Xia L."/>
            <person name="Li J."/>
            <person name="Zhao F."/>
            <person name="Cao W."/>
        </authorList>
    </citation>
    <scope>NUCLEOTIDE SEQUENCE</scope>
    <source>
        <strain evidence="1">Hyas-2018</strain>
    </source>
</reference>
<proteinExistence type="predicted"/>
<gene>
    <name evidence="1" type="ORF">HPB50_013059</name>
</gene>
<name>A0ACB7SN08_HYAAI</name>
<dbReference type="EMBL" id="CM023483">
    <property type="protein sequence ID" value="KAH6936070.1"/>
    <property type="molecule type" value="Genomic_DNA"/>
</dbReference>
<sequence>MDPRESDGSMCLIYLIDCDGCSKPGQRHCPPLSYSPSSHEDLHATPKPDCFCRPLQKVEAARHCAHPNTPPLNLRNAETAQATATLIHRCPASRPGLFSHRRHLTMLPSRTDGIIPTDCVPQLHTHHRAYSDHIRQGSSGSTAVTQSEIVVTRSIAAKLRAARHANTLGNTSMSQSAETAPPCAKSSASTVKSGAHADAATTWSVFPVMAAEGAPYFSSCAPPVPTSSRTASLEGDSSEQVDSTASPGNICNTLPPESSCNTIGTDCKPASAVRPHNDLISLGIQLPPGTLPPKLPLYDLLAAIVSTARLSPKASHPSGQSAHSLVFLKTHSPLTANLVLCLTHLQLHAASSDPERTRVTAPAELTLGGPAGPGMWFRDLDRDRDRVRDLERLLAADRLRYLKRPLRPGCSAGIASQCSKLLLVCIGIIE</sequence>
<protein>
    <submittedName>
        <fullName evidence="1">Uncharacterized protein</fullName>
    </submittedName>
</protein>
<comment type="caution">
    <text evidence="1">The sequence shown here is derived from an EMBL/GenBank/DDBJ whole genome shotgun (WGS) entry which is preliminary data.</text>
</comment>
<evidence type="ECO:0000313" key="2">
    <source>
        <dbReference type="Proteomes" id="UP000821845"/>
    </source>
</evidence>
<accession>A0ACB7SN08</accession>
<evidence type="ECO:0000313" key="1">
    <source>
        <dbReference type="EMBL" id="KAH6936070.1"/>
    </source>
</evidence>